<feature type="region of interest" description="Disordered" evidence="1">
    <location>
        <begin position="168"/>
        <end position="203"/>
    </location>
</feature>
<evidence type="ECO:0000256" key="2">
    <source>
        <dbReference type="SAM" id="Phobius"/>
    </source>
</evidence>
<sequence>MPPPTPSLSLLLLLLLLSVDPSTQEVKSIPTHLNPLPSLYIPVGVGSTPDVTKLKEGFGVFGNYLATLPDATAEVKDEFTTCGSVNVKALNQNYLKTGDGNMEYSIFCEPSPDRVIVRADGQDFDFGQLPRDLKKECEVLTCSAEQYPAAGTQIGQMTIQSYHYKTTADGKTRDGNAPGETKEVPDVPVHSAAPENPETNVCKDKKPGFSNGHCYDVYADLKKAIQEKKGQYMQIPRWLQPGEQVRNKRSAFFSGEHSIFHTRLPYAFKTPTQMNNLPYRPCSSQCDSGTVVKLGMKDTQYKIAITIEPKQCDSFRICLGADGFELDDRVPKCDHNQIIDILVKNGVVKWPNEGRASLIELLSPKKPLDTPLTIEFGYGVTVNGQVRSEFYVGNDHREIVTSTSKGFKQEMSKRLTFFFPNENCLTKKAGIFTRHSIFHTRLPYNFKTPTQMNNLPYRPCSSQCDSGTVVKLGMKDTQYKIAITIEPKQCDSFRICLGADGFELDDRVPKCDHNQIIDILVKNGVVKWPNEGRASLIELLSPKKPLDTPLTIEFGYGVTVNGKVRSEFYVGNDHREIVTSTSKGFKQEMSKRLTFFFPNENCLTKKAGIFTRFAESGKALSSDEAMKAGAKYDDKLIPIDGPQGETPQTTTIQPVFNFIQTTTQPAPRVVPGAINMAPVDVQNTIEGQRAVYKTGKWWTWGIYLGFVIGTLLTLGIGAGLFYLLRRTVFAIW</sequence>
<evidence type="ECO:0000313" key="4">
    <source>
        <dbReference type="EMBL" id="EGT41858.1"/>
    </source>
</evidence>
<dbReference type="EMBL" id="GL380004">
    <property type="protein sequence ID" value="EGT41858.1"/>
    <property type="molecule type" value="Genomic_DNA"/>
</dbReference>
<feature type="compositionally biased region" description="Basic and acidic residues" evidence="1">
    <location>
        <begin position="168"/>
        <end position="185"/>
    </location>
</feature>
<feature type="chain" id="PRO_5003406613" evidence="3">
    <location>
        <begin position="25"/>
        <end position="732"/>
    </location>
</feature>
<organism evidence="5">
    <name type="scientific">Caenorhabditis brenneri</name>
    <name type="common">Nematode worm</name>
    <dbReference type="NCBI Taxonomy" id="135651"/>
    <lineage>
        <taxon>Eukaryota</taxon>
        <taxon>Metazoa</taxon>
        <taxon>Ecdysozoa</taxon>
        <taxon>Nematoda</taxon>
        <taxon>Chromadorea</taxon>
        <taxon>Rhabditida</taxon>
        <taxon>Rhabditina</taxon>
        <taxon>Rhabditomorpha</taxon>
        <taxon>Rhabditoidea</taxon>
        <taxon>Rhabditidae</taxon>
        <taxon>Peloderinae</taxon>
        <taxon>Caenorhabditis</taxon>
    </lineage>
</organism>
<dbReference type="OrthoDB" id="5871687at2759"/>
<keyword evidence="2" id="KW-0472">Membrane</keyword>
<dbReference type="PANTHER" id="PTHR40314:SF1">
    <property type="entry name" value="ENDO_EXONUCLEASE_PHOSPHATASE DOMAIN-CONTAINING PROTEIN"/>
    <property type="match status" value="1"/>
</dbReference>
<dbReference type="InParanoid" id="G0P0S7"/>
<feature type="signal peptide" evidence="3">
    <location>
        <begin position="1"/>
        <end position="24"/>
    </location>
</feature>
<keyword evidence="2" id="KW-0812">Transmembrane</keyword>
<name>G0P0S7_CAEBE</name>
<dbReference type="HOGENOM" id="CLU_448525_0_0_1"/>
<accession>G0P0S7</accession>
<keyword evidence="3" id="KW-0732">Signal</keyword>
<reference evidence="5" key="1">
    <citation type="submission" date="2011-07" db="EMBL/GenBank/DDBJ databases">
        <authorList>
            <consortium name="Caenorhabditis brenneri Sequencing and Analysis Consortium"/>
            <person name="Wilson R.K."/>
        </authorList>
    </citation>
    <scope>NUCLEOTIDE SEQUENCE [LARGE SCALE GENOMIC DNA]</scope>
    <source>
        <strain evidence="5">PB2801</strain>
    </source>
</reference>
<protein>
    <submittedName>
        <fullName evidence="4">Uncharacterized protein</fullName>
    </submittedName>
</protein>
<keyword evidence="5" id="KW-1185">Reference proteome</keyword>
<dbReference type="PANTHER" id="PTHR40314">
    <property type="entry name" value="PROTEIN CBG09102-RELATED"/>
    <property type="match status" value="1"/>
</dbReference>
<proteinExistence type="predicted"/>
<dbReference type="AlphaFoldDB" id="G0P0S7"/>
<dbReference type="InterPro" id="IPR055273">
    <property type="entry name" value="CBG09102/CBG15751-like_dom"/>
</dbReference>
<keyword evidence="2" id="KW-1133">Transmembrane helix</keyword>
<gene>
    <name evidence="4" type="ORF">CAEBREN_31019</name>
</gene>
<dbReference type="STRING" id="135651.G0P0S7"/>
<evidence type="ECO:0000256" key="1">
    <source>
        <dbReference type="SAM" id="MobiDB-lite"/>
    </source>
</evidence>
<dbReference type="Proteomes" id="UP000008068">
    <property type="component" value="Unassembled WGS sequence"/>
</dbReference>
<evidence type="ECO:0000313" key="5">
    <source>
        <dbReference type="Proteomes" id="UP000008068"/>
    </source>
</evidence>
<evidence type="ECO:0000256" key="3">
    <source>
        <dbReference type="SAM" id="SignalP"/>
    </source>
</evidence>
<dbReference type="eggNOG" id="ENOG502THVW">
    <property type="taxonomic scope" value="Eukaryota"/>
</dbReference>
<feature type="transmembrane region" description="Helical" evidence="2">
    <location>
        <begin position="697"/>
        <end position="724"/>
    </location>
</feature>